<gene>
    <name evidence="1" type="primary">NYs-1_743L</name>
    <name evidence="1" type="ORF">PBCVNYs1_743L</name>
</gene>
<protein>
    <submittedName>
        <fullName evidence="1">Uncharacterized protein</fullName>
    </submittedName>
</protein>
<accession>M1HHT4</accession>
<dbReference type="EMBL" id="JX997183">
    <property type="protein sequence ID" value="AGE58868.1"/>
    <property type="molecule type" value="Genomic_DNA"/>
</dbReference>
<proteinExistence type="predicted"/>
<name>M1HHT4_9PHYC</name>
<organism evidence="1">
    <name type="scientific">Paramecium bursaria Chlorella virus NYs1</name>
    <dbReference type="NCBI Taxonomy" id="83442"/>
    <lineage>
        <taxon>Viruses</taxon>
        <taxon>Varidnaviria</taxon>
        <taxon>Bamfordvirae</taxon>
        <taxon>Nucleocytoviricota</taxon>
        <taxon>Megaviricetes</taxon>
        <taxon>Algavirales</taxon>
        <taxon>Phycodnaviridae</taxon>
        <taxon>Chlorovirus</taxon>
        <taxon>Chlorovirus newyorkense</taxon>
    </lineage>
</organism>
<evidence type="ECO:0000313" key="1">
    <source>
        <dbReference type="EMBL" id="AGE58868.1"/>
    </source>
</evidence>
<dbReference type="GeneID" id="40525739"/>
<sequence>MCISDVILYDKTRHIIENLLFEELDSDETLKLRVRGMIDDTCCYTIYNNPFRVICSERIRGNEIVCVIKTIDEFRTNLLRLPDKLRIIKITIEKIIQKTREFTSAKEINKLLDTIPDEYTNVFIDVIYEEGHVTRAMIRKREKYFTTFETSIQNPNVDAEIPLTTIVELYKTVKTHKISMGHIKRTMLLVSQFSRNFTSVTSTKKTVLFDAEQYALYTMSLDCPKMKYHDELLETSWNPDRLAMCIDENEYRDIMERWK</sequence>
<dbReference type="RefSeq" id="YP_009665513.1">
    <property type="nucleotide sequence ID" value="NC_043235.1"/>
</dbReference>
<reference evidence="1" key="1">
    <citation type="submission" date="2012-10" db="EMBL/GenBank/DDBJ databases">
        <title>Towards defining the chloroviruses: a genomic journey through a genus of large DNA viruses.</title>
        <authorList>
            <person name="Jeanniard A."/>
            <person name="Dunigan D.D."/>
            <person name="Gurnon J.R."/>
            <person name="Agarkova I."/>
            <person name="Kang M."/>
            <person name="Vitek J."/>
            <person name="Duncan G."/>
            <person name="McClung O.W."/>
            <person name="Larsen M."/>
            <person name="Claverie J.-M."/>
            <person name="Van Etten J.L."/>
            <person name="Blanc G."/>
        </authorList>
    </citation>
    <scope>NUCLEOTIDE SEQUENCE</scope>
</reference>
<dbReference type="KEGG" id="vg:40525739"/>